<reference evidence="3" key="2">
    <citation type="journal article" date="2017" name="Nat. Plants">
        <title>The Aegilops tauschii genome reveals multiple impacts of transposons.</title>
        <authorList>
            <person name="Zhao G."/>
            <person name="Zou C."/>
            <person name="Li K."/>
            <person name="Wang K."/>
            <person name="Li T."/>
            <person name="Gao L."/>
            <person name="Zhang X."/>
            <person name="Wang H."/>
            <person name="Yang Z."/>
            <person name="Liu X."/>
            <person name="Jiang W."/>
            <person name="Mao L."/>
            <person name="Kong X."/>
            <person name="Jiao Y."/>
            <person name="Jia J."/>
        </authorList>
    </citation>
    <scope>NUCLEOTIDE SEQUENCE [LARGE SCALE GENOMIC DNA]</scope>
    <source>
        <strain evidence="3">cv. AL8/78</strain>
    </source>
</reference>
<reference evidence="3" key="1">
    <citation type="journal article" date="2014" name="Science">
        <title>Ancient hybridizations among the ancestral genomes of bread wheat.</title>
        <authorList>
            <consortium name="International Wheat Genome Sequencing Consortium,"/>
            <person name="Marcussen T."/>
            <person name="Sandve S.R."/>
            <person name="Heier L."/>
            <person name="Spannagl M."/>
            <person name="Pfeifer M."/>
            <person name="Jakobsen K.S."/>
            <person name="Wulff B.B."/>
            <person name="Steuernagel B."/>
            <person name="Mayer K.F."/>
            <person name="Olsen O.A."/>
        </authorList>
    </citation>
    <scope>NUCLEOTIDE SEQUENCE [LARGE SCALE GENOMIC DNA]</scope>
    <source>
        <strain evidence="3">cv. AL8/78</strain>
    </source>
</reference>
<evidence type="ECO:0000313" key="3">
    <source>
        <dbReference type="Proteomes" id="UP000015105"/>
    </source>
</evidence>
<reference evidence="2" key="3">
    <citation type="journal article" date="2017" name="Nature">
        <title>Genome sequence of the progenitor of the wheat D genome Aegilops tauschii.</title>
        <authorList>
            <person name="Luo M.C."/>
            <person name="Gu Y.Q."/>
            <person name="Puiu D."/>
            <person name="Wang H."/>
            <person name="Twardziok S.O."/>
            <person name="Deal K.R."/>
            <person name="Huo N."/>
            <person name="Zhu T."/>
            <person name="Wang L."/>
            <person name="Wang Y."/>
            <person name="McGuire P.E."/>
            <person name="Liu S."/>
            <person name="Long H."/>
            <person name="Ramasamy R.K."/>
            <person name="Rodriguez J.C."/>
            <person name="Van S.L."/>
            <person name="Yuan L."/>
            <person name="Wang Z."/>
            <person name="Xia Z."/>
            <person name="Xiao L."/>
            <person name="Anderson O.D."/>
            <person name="Ouyang S."/>
            <person name="Liang Y."/>
            <person name="Zimin A.V."/>
            <person name="Pertea G."/>
            <person name="Qi P."/>
            <person name="Bennetzen J.L."/>
            <person name="Dai X."/>
            <person name="Dawson M.W."/>
            <person name="Muller H.G."/>
            <person name="Kugler K."/>
            <person name="Rivarola-Duarte L."/>
            <person name="Spannagl M."/>
            <person name="Mayer K.F.X."/>
            <person name="Lu F.H."/>
            <person name="Bevan M.W."/>
            <person name="Leroy P."/>
            <person name="Li P."/>
            <person name="You F.M."/>
            <person name="Sun Q."/>
            <person name="Liu Z."/>
            <person name="Lyons E."/>
            <person name="Wicker T."/>
            <person name="Salzberg S.L."/>
            <person name="Devos K.M."/>
            <person name="Dvorak J."/>
        </authorList>
    </citation>
    <scope>NUCLEOTIDE SEQUENCE [LARGE SCALE GENOMIC DNA]</scope>
    <source>
        <strain evidence="2">cv. AL8/78</strain>
    </source>
</reference>
<dbReference type="EnsemblPlants" id="AET2Gv20215200.2">
    <property type="protein sequence ID" value="AET2Gv20215200.2"/>
    <property type="gene ID" value="AET2Gv20215200"/>
</dbReference>
<dbReference type="GO" id="GO:0030975">
    <property type="term" value="F:thiamine binding"/>
    <property type="evidence" value="ECO:0007669"/>
    <property type="project" value="InterPro"/>
</dbReference>
<dbReference type="SUPFAM" id="SSF63862">
    <property type="entry name" value="Thiamin pyrophosphokinase, substrate-binding domain"/>
    <property type="match status" value="1"/>
</dbReference>
<dbReference type="Gramene" id="AET2Gv20215200.2">
    <property type="protein sequence ID" value="AET2Gv20215200.2"/>
    <property type="gene ID" value="AET2Gv20215200"/>
</dbReference>
<dbReference type="InterPro" id="IPR007373">
    <property type="entry name" value="Thiamin_PyroPKinase_B1-bd"/>
</dbReference>
<name>A0A453APB8_AEGTS</name>
<dbReference type="AlphaFoldDB" id="A0A453APB8"/>
<protein>
    <recommendedName>
        <fullName evidence="1">Thiamin pyrophosphokinase thiamin-binding domain-containing protein</fullName>
    </recommendedName>
</protein>
<evidence type="ECO:0000313" key="2">
    <source>
        <dbReference type="EnsemblPlants" id="AET2Gv20215200.2"/>
    </source>
</evidence>
<feature type="domain" description="Thiamin pyrophosphokinase thiamin-binding" evidence="1">
    <location>
        <begin position="1"/>
        <end position="27"/>
    </location>
</feature>
<evidence type="ECO:0000259" key="1">
    <source>
        <dbReference type="Pfam" id="PF04265"/>
    </source>
</evidence>
<reference evidence="2" key="4">
    <citation type="submission" date="2019-03" db="UniProtKB">
        <authorList>
            <consortium name="EnsemblPlants"/>
        </authorList>
    </citation>
    <scope>IDENTIFICATION</scope>
</reference>
<dbReference type="Proteomes" id="UP000015105">
    <property type="component" value="Chromosome 2D"/>
</dbReference>
<dbReference type="Pfam" id="PF04265">
    <property type="entry name" value="TPK_B1_binding"/>
    <property type="match status" value="1"/>
</dbReference>
<dbReference type="InterPro" id="IPR036371">
    <property type="entry name" value="TPK_B1-bd_sf"/>
</dbReference>
<accession>A0A453APB8</accession>
<proteinExistence type="predicted"/>
<keyword evidence="3" id="KW-1185">Reference proteome</keyword>
<organism evidence="2 3">
    <name type="scientific">Aegilops tauschii subsp. strangulata</name>
    <name type="common">Goatgrass</name>
    <dbReference type="NCBI Taxonomy" id="200361"/>
    <lineage>
        <taxon>Eukaryota</taxon>
        <taxon>Viridiplantae</taxon>
        <taxon>Streptophyta</taxon>
        <taxon>Embryophyta</taxon>
        <taxon>Tracheophyta</taxon>
        <taxon>Spermatophyta</taxon>
        <taxon>Magnoliopsida</taxon>
        <taxon>Liliopsida</taxon>
        <taxon>Poales</taxon>
        <taxon>Poaceae</taxon>
        <taxon>BOP clade</taxon>
        <taxon>Pooideae</taxon>
        <taxon>Triticodae</taxon>
        <taxon>Triticeae</taxon>
        <taxon>Triticinae</taxon>
        <taxon>Aegilops</taxon>
    </lineage>
</organism>
<dbReference type="Gene3D" id="2.60.120.320">
    <property type="entry name" value="Thiamin pyrophosphokinase, thiamin-binding domain"/>
    <property type="match status" value="1"/>
</dbReference>
<reference evidence="2" key="5">
    <citation type="journal article" date="2021" name="G3 (Bethesda)">
        <title>Aegilops tauschii genome assembly Aet v5.0 features greater sequence contiguity and improved annotation.</title>
        <authorList>
            <person name="Wang L."/>
            <person name="Zhu T."/>
            <person name="Rodriguez J.C."/>
            <person name="Deal K.R."/>
            <person name="Dubcovsky J."/>
            <person name="McGuire P.E."/>
            <person name="Lux T."/>
            <person name="Spannagl M."/>
            <person name="Mayer K.F.X."/>
            <person name="Baldrich P."/>
            <person name="Meyers B.C."/>
            <person name="Huo N."/>
            <person name="Gu Y.Q."/>
            <person name="Zhou H."/>
            <person name="Devos K.M."/>
            <person name="Bennetzen J.L."/>
            <person name="Unver T."/>
            <person name="Budak H."/>
            <person name="Gulick P.J."/>
            <person name="Galiba G."/>
            <person name="Kalapos B."/>
            <person name="Nelson D.R."/>
            <person name="Li P."/>
            <person name="You F.M."/>
            <person name="Luo M.C."/>
            <person name="Dvorak J."/>
        </authorList>
    </citation>
    <scope>NUCLEOTIDE SEQUENCE [LARGE SCALE GENOMIC DNA]</scope>
    <source>
        <strain evidence="2">cv. AL8/78</strain>
    </source>
</reference>
<sequence length="36" mass="4016">MRFGSMISTSNIVDSDKVTVQSDADLLWTISLRNLT</sequence>
<dbReference type="GO" id="GO:0009229">
    <property type="term" value="P:thiamine diphosphate biosynthetic process"/>
    <property type="evidence" value="ECO:0007669"/>
    <property type="project" value="InterPro"/>
</dbReference>